<evidence type="ECO:0000313" key="3">
    <source>
        <dbReference type="EMBL" id="EGD81192.1"/>
    </source>
</evidence>
<dbReference type="SUPFAM" id="SSF51735">
    <property type="entry name" value="NAD(P)-binding Rossmann-fold domains"/>
    <property type="match status" value="1"/>
</dbReference>
<sequence length="403" mass="42886">MAAVVSVITATSNSGSACVEELLRLIHNPKHGEQKHAVQVRACVRSEKQKRDLLQHGYQQSPSAVTVTAGVDALAPNTLPPAFEGASVAVIVTPMTPQGFDKDAQATANMVNAAVTAGVKHIVYVGSWTVHQPARLSLLAARFAPTEQLLHKLADDVGITWTSLRSGYFFNNFVHVLGPALKQHATTPITVRFPAITVPACDPRDIGRVAAHVAMDHATSRQDHHARCYDISGPELLPMREVVRRVEAAVLPLPGASDASHAGDASDASHAGDDADQPSSTASATTPATTATTETTRGALRLAYEPVPAAALKGVVPEYLHQLLVYLEEEGEHAVPLSRDVETVTGQPPVSLDTWLRTRAAAPLHDALHSATGHVEQKHNNDDAQTDTNNNDDDNDGVDDDVL</sequence>
<evidence type="ECO:0000256" key="1">
    <source>
        <dbReference type="SAM" id="MobiDB-lite"/>
    </source>
</evidence>
<feature type="region of interest" description="Disordered" evidence="1">
    <location>
        <begin position="373"/>
        <end position="403"/>
    </location>
</feature>
<dbReference type="Pfam" id="PF05368">
    <property type="entry name" value="NmrA"/>
    <property type="match status" value="1"/>
</dbReference>
<feature type="compositionally biased region" description="Acidic residues" evidence="1">
    <location>
        <begin position="390"/>
        <end position="403"/>
    </location>
</feature>
<dbReference type="RefSeq" id="XP_004987727.1">
    <property type="nucleotide sequence ID" value="XM_004987670.1"/>
</dbReference>
<dbReference type="InterPro" id="IPR008030">
    <property type="entry name" value="NmrA-like"/>
</dbReference>
<dbReference type="OMA" id="QWASENA"/>
<feature type="compositionally biased region" description="Low complexity" evidence="1">
    <location>
        <begin position="278"/>
        <end position="294"/>
    </location>
</feature>
<feature type="region of interest" description="Disordered" evidence="1">
    <location>
        <begin position="255"/>
        <end position="294"/>
    </location>
</feature>
<reference evidence="3" key="1">
    <citation type="submission" date="2009-08" db="EMBL/GenBank/DDBJ databases">
        <title>Annotation of Salpingoeca rosetta.</title>
        <authorList>
            <consortium name="The Broad Institute Genome Sequencing Platform"/>
            <person name="Russ C."/>
            <person name="Cuomo C."/>
            <person name="Burger G."/>
            <person name="Gray M.W."/>
            <person name="Holland P.W.H."/>
            <person name="King N."/>
            <person name="Lang F.B.F."/>
            <person name="Roger A.J."/>
            <person name="Ruiz-Trillo I."/>
            <person name="Young S.K."/>
            <person name="Zeng Q."/>
            <person name="Gargeya S."/>
            <person name="Alvarado L."/>
            <person name="Berlin A."/>
            <person name="Chapman S.B."/>
            <person name="Chen Z."/>
            <person name="Freedman E."/>
            <person name="Gellesch M."/>
            <person name="Goldberg J."/>
            <person name="Griggs A."/>
            <person name="Gujja S."/>
            <person name="Heilman E."/>
            <person name="Heiman D."/>
            <person name="Howarth C."/>
            <person name="Mehta T."/>
            <person name="Neiman D."/>
            <person name="Pearson M."/>
            <person name="Roberts A."/>
            <person name="Saif S."/>
            <person name="Shea T."/>
            <person name="Shenoy N."/>
            <person name="Sisk P."/>
            <person name="Stolte C."/>
            <person name="Sykes S."/>
            <person name="White J."/>
            <person name="Yandava C."/>
            <person name="Haas B."/>
            <person name="Nusbaum C."/>
            <person name="Birren B."/>
        </authorList>
    </citation>
    <scope>NUCLEOTIDE SEQUENCE [LARGE SCALE GENOMIC DNA]</scope>
    <source>
        <strain evidence="3">ATCC 50818</strain>
    </source>
</reference>
<dbReference type="PANTHER" id="PTHR43162">
    <property type="match status" value="1"/>
</dbReference>
<dbReference type="OrthoDB" id="10254221at2759"/>
<dbReference type="InterPro" id="IPR036291">
    <property type="entry name" value="NAD(P)-bd_dom_sf"/>
</dbReference>
<feature type="compositionally biased region" description="Low complexity" evidence="1">
    <location>
        <begin position="255"/>
        <end position="269"/>
    </location>
</feature>
<gene>
    <name evidence="3" type="ORF">PTSG_11228</name>
</gene>
<protein>
    <recommendedName>
        <fullName evidence="2">NmrA-like domain-containing protein</fullName>
    </recommendedName>
</protein>
<feature type="domain" description="NmrA-like" evidence="2">
    <location>
        <begin position="4"/>
        <end position="220"/>
    </location>
</feature>
<name>F2UST3_SALR5</name>
<dbReference type="Proteomes" id="UP000007799">
    <property type="component" value="Unassembled WGS sequence"/>
</dbReference>
<proteinExistence type="predicted"/>
<dbReference type="GeneID" id="16068251"/>
<dbReference type="Gene3D" id="3.40.50.720">
    <property type="entry name" value="NAD(P)-binding Rossmann-like Domain"/>
    <property type="match status" value="1"/>
</dbReference>
<dbReference type="EMBL" id="GL832996">
    <property type="protein sequence ID" value="EGD81192.1"/>
    <property type="molecule type" value="Genomic_DNA"/>
</dbReference>
<dbReference type="AlphaFoldDB" id="F2UST3"/>
<organism evidence="4">
    <name type="scientific">Salpingoeca rosetta (strain ATCC 50818 / BSB-021)</name>
    <dbReference type="NCBI Taxonomy" id="946362"/>
    <lineage>
        <taxon>Eukaryota</taxon>
        <taxon>Choanoflagellata</taxon>
        <taxon>Craspedida</taxon>
        <taxon>Salpingoecidae</taxon>
        <taxon>Salpingoeca</taxon>
    </lineage>
</organism>
<evidence type="ECO:0000259" key="2">
    <source>
        <dbReference type="Pfam" id="PF05368"/>
    </source>
</evidence>
<accession>F2UST3</accession>
<dbReference type="InterPro" id="IPR051604">
    <property type="entry name" value="Ergot_Alk_Oxidoreductase"/>
</dbReference>
<dbReference type="PANTHER" id="PTHR43162:SF1">
    <property type="entry name" value="PRESTALK A DIFFERENTIATION PROTEIN A"/>
    <property type="match status" value="1"/>
</dbReference>
<evidence type="ECO:0000313" key="4">
    <source>
        <dbReference type="Proteomes" id="UP000007799"/>
    </source>
</evidence>
<dbReference type="KEGG" id="sre:PTSG_11228"/>
<dbReference type="InParanoid" id="F2UST3"/>
<keyword evidence="4" id="KW-1185">Reference proteome</keyword>